<dbReference type="PANTHER" id="PTHR38690:SF1">
    <property type="entry name" value="PROTEASE"/>
    <property type="match status" value="1"/>
</dbReference>
<dbReference type="Pfam" id="PF13116">
    <property type="entry name" value="YhdP"/>
    <property type="match status" value="1"/>
</dbReference>
<feature type="domain" description="YhdP central" evidence="4">
    <location>
        <begin position="9"/>
        <end position="1277"/>
    </location>
</feature>
<evidence type="ECO:0000256" key="1">
    <source>
        <dbReference type="SAM" id="Coils"/>
    </source>
</evidence>
<evidence type="ECO:0000313" key="5">
    <source>
        <dbReference type="EMBL" id="QBG36614.1"/>
    </source>
</evidence>
<feature type="transmembrane region" description="Helical" evidence="3">
    <location>
        <begin position="14"/>
        <end position="36"/>
    </location>
</feature>
<dbReference type="Proteomes" id="UP000290244">
    <property type="component" value="Chromosome"/>
</dbReference>
<dbReference type="EMBL" id="CP034759">
    <property type="protein sequence ID" value="QBG36614.1"/>
    <property type="molecule type" value="Genomic_DNA"/>
</dbReference>
<dbReference type="KEGG" id="lsd:EMK97_13235"/>
<feature type="coiled-coil region" evidence="1">
    <location>
        <begin position="1039"/>
        <end position="1066"/>
    </location>
</feature>
<dbReference type="PANTHER" id="PTHR38690">
    <property type="entry name" value="PROTEASE-RELATED"/>
    <property type="match status" value="1"/>
</dbReference>
<evidence type="ECO:0000256" key="3">
    <source>
        <dbReference type="SAM" id="Phobius"/>
    </source>
</evidence>
<evidence type="ECO:0000313" key="6">
    <source>
        <dbReference type="Proteomes" id="UP000290244"/>
    </source>
</evidence>
<dbReference type="RefSeq" id="WP_130602932.1">
    <property type="nucleotide sequence ID" value="NZ_CP034759.1"/>
</dbReference>
<keyword evidence="6" id="KW-1185">Reference proteome</keyword>
<organism evidence="5 6">
    <name type="scientific">Litorilituus sediminis</name>
    <dbReference type="NCBI Taxonomy" id="718192"/>
    <lineage>
        <taxon>Bacteria</taxon>
        <taxon>Pseudomonadati</taxon>
        <taxon>Pseudomonadota</taxon>
        <taxon>Gammaproteobacteria</taxon>
        <taxon>Alteromonadales</taxon>
        <taxon>Colwelliaceae</taxon>
        <taxon>Litorilituus</taxon>
    </lineage>
</organism>
<keyword evidence="1" id="KW-0175">Coiled coil</keyword>
<reference evidence="5 6" key="1">
    <citation type="submission" date="2018-12" db="EMBL/GenBank/DDBJ databases">
        <title>Complete genome of Litorilituus sediminis.</title>
        <authorList>
            <person name="Liu A."/>
            <person name="Rong J."/>
        </authorList>
    </citation>
    <scope>NUCLEOTIDE SEQUENCE [LARGE SCALE GENOMIC DNA]</scope>
    <source>
        <strain evidence="5 6">JCM 17549</strain>
    </source>
</reference>
<dbReference type="InterPro" id="IPR011836">
    <property type="entry name" value="YhdP"/>
</dbReference>
<feature type="compositionally biased region" description="Basic and acidic residues" evidence="2">
    <location>
        <begin position="1284"/>
        <end position="1297"/>
    </location>
</feature>
<evidence type="ECO:0000259" key="4">
    <source>
        <dbReference type="Pfam" id="PF13116"/>
    </source>
</evidence>
<keyword evidence="3" id="KW-0472">Membrane</keyword>
<dbReference type="NCBIfam" id="TIGR02099">
    <property type="entry name" value="YhdP family protein"/>
    <property type="match status" value="1"/>
</dbReference>
<name>A0A4P6P5A0_9GAMM</name>
<keyword evidence="3" id="KW-1133">Transmembrane helix</keyword>
<dbReference type="OrthoDB" id="9762238at2"/>
<dbReference type="InterPro" id="IPR025263">
    <property type="entry name" value="YhdP_central"/>
</dbReference>
<keyword evidence="3" id="KW-0812">Transmembrane</keyword>
<feature type="region of interest" description="Disordered" evidence="2">
    <location>
        <begin position="1284"/>
        <end position="1330"/>
    </location>
</feature>
<gene>
    <name evidence="5" type="ORF">EMK97_13235</name>
</gene>
<sequence>MSISSVSNKWLNRLYKTIAIFLVMVAVMLSAFRLLLPYVENYRSDLQNYVNSRNGTNVQIGSLSMTWQRFGPSLVAKDVILLETEQASVSIQELETKIDFWGSLTKQRLVTSNLIITGAKVNVEQALWQSDAEVSSAATSATVNQAESFDSIVNLFLNRLNEFSILNSQIVVRNKQLARKFHINTLNWLNTGDLHQAQGSVVVNGLSSNNIQLKINLHGGQSDELSGQVYLQANHLDITPWLDSVLAIDNDKTKSDISFAAWLNVTDSAIDRLQVELPENSIHWQVEQESQSLKLGQGQLLLVKGREEQSLKLFSTPLSLQFNEQPEQKLKVMLSKKASDYSAYLSAIDLAFVGQLSPLFTSKPEQRKMLTQLALTGQLNDTYVNYADGDLQFLADFSQASNDYSNGIPGMSNLSGKLSYNQQQLFVAVNGENGALDFSDIFVAPIQYQSLSSTLDVAFNDQGWQLRVDALDIVSTELSFAAQVKVDAPVEGETTMALLADITRGNAALAGHYYPLNLMSDDLVGYLNEALVSGNIEQAAVLVNGPLSHFPFTDGSGIFVVDAELTDSTFKFASDWPAITQFDANLNFTNNSMLITGRAGELSGLDVTGVRAAIDDLGNEQILTVAADIKPSGANLVHDLMLASPLKDSVGSVLDQLQIAGDVSGKFDLNLPLNDAEQVLASGVIHFADNDVALQAPRMDFSKVNGSLSFANDKISTQDLQLTWHDLPLELVVNGINKEAYYDTDIQITANWQADDWQAHVPPLLKKYADGELPWQGALSLHQHHQGGFSYQFDLSSQFENTKLNLPAPYGKTAEQTKPFQVEVTGQLAQSKITAQLADDLSFFGILDHESTSFSRAHLVLGNEEMLLPMDGFHITTKLDRADFAYWQPLLSDITDTVSQPSTTSVASNNDSQPILDKPLFAKPERIRGTIEQMEIFGQQLSNISFNLLDKTDWWLLQLNATETRSQLKFYPDWHKQGLDINAEFIHLTSQDLSNDESQSDTATNLKPEVDNKVVFANIPPLRLHCDRCQIDALDFGKVDLAIERVNEEKIQIKQFNAQREQAQLAFTGDWHMNAQSSTTALQGDVSVDNIEYELNQLGYESIIRDSGGKLDFNLNWQGGPHDFDVKALYGAFNVRIDDGYLADVSDKARIFSILSLQSLVRKLTLDFRDIFSDGMFYSDIKGEYHIEQGILYTDRTKMNGTAGNLDMTGSTDLSTGLLDYKMSYKPNLTSSLPVLAWIATLNPVTFLAGVAIDQVIKSQVVSEFKFELTGSVSEPNFQQVERKTKEVRVGRSKTPEILDDSQQGDKKESPKKSHLQQYEGAIETDKSTEPLLDGATLFTIPAEQVNHG</sequence>
<protein>
    <submittedName>
        <fullName evidence="5">TIGR02099 family protein</fullName>
    </submittedName>
</protein>
<accession>A0A4P6P5A0</accession>
<proteinExistence type="predicted"/>
<evidence type="ECO:0000256" key="2">
    <source>
        <dbReference type="SAM" id="MobiDB-lite"/>
    </source>
</evidence>